<dbReference type="InterPro" id="IPR054728">
    <property type="entry name" value="RsmB-like_ferredoxin"/>
</dbReference>
<reference evidence="7 8" key="1">
    <citation type="submission" date="2019-03" db="EMBL/GenBank/DDBJ databases">
        <title>Genomic Encyclopedia of Type Strains, Phase IV (KMG-IV): sequencing the most valuable type-strain genomes for metagenomic binning, comparative biology and taxonomic classification.</title>
        <authorList>
            <person name="Goeker M."/>
        </authorList>
    </citation>
    <scope>NUCLEOTIDE SEQUENCE [LARGE SCALE GENOMIC DNA]</scope>
    <source>
        <strain evidence="7 8">DSM 104836</strain>
    </source>
</reference>
<feature type="binding site" evidence="5">
    <location>
        <position position="247"/>
    </location>
    <ligand>
        <name>S-adenosyl-L-methionine</name>
        <dbReference type="ChEBI" id="CHEBI:59789"/>
    </ligand>
</feature>
<keyword evidence="4 5" id="KW-0694">RNA-binding</keyword>
<feature type="active site" description="Nucleophile" evidence="5">
    <location>
        <position position="336"/>
    </location>
</feature>
<evidence type="ECO:0000256" key="3">
    <source>
        <dbReference type="ARBA" id="ARBA00022691"/>
    </source>
</evidence>
<dbReference type="GO" id="GO:0001510">
    <property type="term" value="P:RNA methylation"/>
    <property type="evidence" value="ECO:0007669"/>
    <property type="project" value="InterPro"/>
</dbReference>
<evidence type="ECO:0000313" key="7">
    <source>
        <dbReference type="EMBL" id="TCS61089.1"/>
    </source>
</evidence>
<keyword evidence="2 5" id="KW-0808">Transferase</keyword>
<feature type="domain" description="SAM-dependent MTase RsmB/NOP-type" evidence="6">
    <location>
        <begin position="134"/>
        <end position="383"/>
    </location>
</feature>
<sequence>MTPAARYQAAIEVLDRVGSGLAVEQALTNWARGARFAGSKDRAAVRDHVYTVVRRRRSCAALGGGEHGRALVLGLLRDEGADPATVFTGEGYAPDPLTEAELSLGHAPEGAAALDLPDWLLPLFEASLEDPEATALALRDRAPVFLRINTLRGDVDTAQQSLLPEGVQTRPHPLSPSALEVTEGARRVHLSQAYADGLVELQDAASQAVVDKLPLRPGMRVLDYCAGGGGKSLAIAARLSGPVEAHDADPRRMSDLPARAMRAGAEVDLVDQPVGPYDLILCDAPCSGSGAWRRSPEGKWLLTAERLTELQDIQSEILQSVADLVAPDGVLAYATCSVLAEENRAVVDRFLDAHPGWQYTEQHQFLPSQGGDGFFLALLKAKA</sequence>
<evidence type="ECO:0000313" key="8">
    <source>
        <dbReference type="Proteomes" id="UP000295696"/>
    </source>
</evidence>
<evidence type="ECO:0000256" key="4">
    <source>
        <dbReference type="ARBA" id="ARBA00022884"/>
    </source>
</evidence>
<protein>
    <submittedName>
        <fullName evidence="7">16S rRNA (Cytosine967-C5)-methyltransferase</fullName>
    </submittedName>
</protein>
<evidence type="ECO:0000256" key="1">
    <source>
        <dbReference type="ARBA" id="ARBA00022603"/>
    </source>
</evidence>
<dbReference type="Proteomes" id="UP000295696">
    <property type="component" value="Unassembled WGS sequence"/>
</dbReference>
<dbReference type="SUPFAM" id="SSF53335">
    <property type="entry name" value="S-adenosyl-L-methionine-dependent methyltransferases"/>
    <property type="match status" value="1"/>
</dbReference>
<dbReference type="GO" id="GO:0008173">
    <property type="term" value="F:RNA methyltransferase activity"/>
    <property type="evidence" value="ECO:0007669"/>
    <property type="project" value="InterPro"/>
</dbReference>
<dbReference type="RefSeq" id="WP_132246640.1">
    <property type="nucleotide sequence ID" value="NZ_SLZU01000012.1"/>
</dbReference>
<comment type="caution">
    <text evidence="5">Lacks conserved residue(s) required for the propagation of feature annotation.</text>
</comment>
<dbReference type="EMBL" id="SLZU01000012">
    <property type="protein sequence ID" value="TCS61089.1"/>
    <property type="molecule type" value="Genomic_DNA"/>
</dbReference>
<dbReference type="OrthoDB" id="9810297at2"/>
<keyword evidence="8" id="KW-1185">Reference proteome</keyword>
<organism evidence="7 8">
    <name type="scientific">Primorskyibacter sedentarius</name>
    <dbReference type="NCBI Taxonomy" id="745311"/>
    <lineage>
        <taxon>Bacteria</taxon>
        <taxon>Pseudomonadati</taxon>
        <taxon>Pseudomonadota</taxon>
        <taxon>Alphaproteobacteria</taxon>
        <taxon>Rhodobacterales</taxon>
        <taxon>Roseobacteraceae</taxon>
        <taxon>Primorskyibacter</taxon>
    </lineage>
</organism>
<evidence type="ECO:0000256" key="2">
    <source>
        <dbReference type="ARBA" id="ARBA00022679"/>
    </source>
</evidence>
<dbReference type="Pfam" id="PF01189">
    <property type="entry name" value="Methyltr_RsmB-F"/>
    <property type="match status" value="1"/>
</dbReference>
<feature type="binding site" evidence="5">
    <location>
        <position position="271"/>
    </location>
    <ligand>
        <name>S-adenosyl-L-methionine</name>
        <dbReference type="ChEBI" id="CHEBI:59789"/>
    </ligand>
</feature>
<proteinExistence type="inferred from homology"/>
<dbReference type="PRINTS" id="PR02008">
    <property type="entry name" value="RCMTFAMILY"/>
</dbReference>
<dbReference type="GO" id="GO:0003723">
    <property type="term" value="F:RNA binding"/>
    <property type="evidence" value="ECO:0007669"/>
    <property type="project" value="UniProtKB-UniRule"/>
</dbReference>
<dbReference type="PROSITE" id="PS51686">
    <property type="entry name" value="SAM_MT_RSMB_NOP"/>
    <property type="match status" value="1"/>
</dbReference>
<dbReference type="InterPro" id="IPR023267">
    <property type="entry name" value="RCMT"/>
</dbReference>
<dbReference type="Pfam" id="PF22458">
    <property type="entry name" value="RsmF-B_ferredox"/>
    <property type="match status" value="1"/>
</dbReference>
<dbReference type="InterPro" id="IPR029063">
    <property type="entry name" value="SAM-dependent_MTases_sf"/>
</dbReference>
<comment type="caution">
    <text evidence="7">The sequence shown here is derived from an EMBL/GenBank/DDBJ whole genome shotgun (WGS) entry which is preliminary data.</text>
</comment>
<dbReference type="PANTHER" id="PTHR22807">
    <property type="entry name" value="NOP2 YEAST -RELATED NOL1/NOP2/FMU SUN DOMAIN-CONTAINING"/>
    <property type="match status" value="1"/>
</dbReference>
<evidence type="ECO:0000256" key="5">
    <source>
        <dbReference type="PROSITE-ProRule" id="PRU01023"/>
    </source>
</evidence>
<dbReference type="PANTHER" id="PTHR22807:SF53">
    <property type="entry name" value="RIBOSOMAL RNA SMALL SUBUNIT METHYLTRANSFERASE B-RELATED"/>
    <property type="match status" value="1"/>
</dbReference>
<dbReference type="InterPro" id="IPR049560">
    <property type="entry name" value="MeTrfase_RsmB-F_NOP2_cat"/>
</dbReference>
<feature type="binding site" evidence="5">
    <location>
        <position position="283"/>
    </location>
    <ligand>
        <name>S-adenosyl-L-methionine</name>
        <dbReference type="ChEBI" id="CHEBI:59789"/>
    </ligand>
</feature>
<dbReference type="InterPro" id="IPR001678">
    <property type="entry name" value="MeTrfase_RsmB-F_NOP2_dom"/>
</dbReference>
<name>A0A4R3J5C5_9RHOB</name>
<dbReference type="AlphaFoldDB" id="A0A4R3J5C5"/>
<dbReference type="CDD" id="cd02440">
    <property type="entry name" value="AdoMet_MTases"/>
    <property type="match status" value="1"/>
</dbReference>
<keyword evidence="3 5" id="KW-0949">S-adenosyl-L-methionine</keyword>
<keyword evidence="1 5" id="KW-0489">Methyltransferase</keyword>
<comment type="similarity">
    <text evidence="5">Belongs to the class I-like SAM-binding methyltransferase superfamily. RsmB/NOP family.</text>
</comment>
<accession>A0A4R3J5C5</accession>
<evidence type="ECO:0000259" key="6">
    <source>
        <dbReference type="PROSITE" id="PS51686"/>
    </source>
</evidence>
<gene>
    <name evidence="7" type="ORF">EDD52_11247</name>
</gene>
<dbReference type="Gene3D" id="3.40.50.150">
    <property type="entry name" value="Vaccinia Virus protein VP39"/>
    <property type="match status" value="1"/>
</dbReference>